<dbReference type="PROSITE" id="PS01124">
    <property type="entry name" value="HTH_ARAC_FAMILY_2"/>
    <property type="match status" value="1"/>
</dbReference>
<dbReference type="RefSeq" id="WP_230004891.1">
    <property type="nucleotide sequence ID" value="NZ_CP087134.1"/>
</dbReference>
<name>A0ABU4RJK1_9FLAO</name>
<dbReference type="SMART" id="SM00342">
    <property type="entry name" value="HTH_ARAC"/>
    <property type="match status" value="1"/>
</dbReference>
<dbReference type="SUPFAM" id="SSF48452">
    <property type="entry name" value="TPR-like"/>
    <property type="match status" value="1"/>
</dbReference>
<dbReference type="Proteomes" id="UP001273350">
    <property type="component" value="Unassembled WGS sequence"/>
</dbReference>
<reference evidence="3 4" key="1">
    <citation type="submission" date="2023-11" db="EMBL/GenBank/DDBJ databases">
        <title>Unpublished Manusciprt.</title>
        <authorList>
            <person name="Saticioglu I.B."/>
            <person name="Ay H."/>
            <person name="Ajmi N."/>
            <person name="Altun S."/>
            <person name="Duman M."/>
        </authorList>
    </citation>
    <scope>NUCLEOTIDE SEQUENCE [LARGE SCALE GENOMIC DNA]</scope>
    <source>
        <strain evidence="3 4">Fl-318</strain>
    </source>
</reference>
<keyword evidence="1" id="KW-1133">Transmembrane helix</keyword>
<dbReference type="InterPro" id="IPR019734">
    <property type="entry name" value="TPR_rpt"/>
</dbReference>
<proteinExistence type="predicted"/>
<evidence type="ECO:0000259" key="2">
    <source>
        <dbReference type="PROSITE" id="PS01124"/>
    </source>
</evidence>
<protein>
    <submittedName>
        <fullName evidence="3">AraC family transcriptional regulator</fullName>
    </submittedName>
</protein>
<keyword evidence="4" id="KW-1185">Reference proteome</keyword>
<organism evidence="3 4">
    <name type="scientific">Flavobacterium cupriresistens</name>
    <dbReference type="NCBI Taxonomy" id="2893885"/>
    <lineage>
        <taxon>Bacteria</taxon>
        <taxon>Pseudomonadati</taxon>
        <taxon>Bacteroidota</taxon>
        <taxon>Flavobacteriia</taxon>
        <taxon>Flavobacteriales</taxon>
        <taxon>Flavobacteriaceae</taxon>
        <taxon>Flavobacterium</taxon>
    </lineage>
</organism>
<dbReference type="SMART" id="SM00028">
    <property type="entry name" value="TPR"/>
    <property type="match status" value="3"/>
</dbReference>
<evidence type="ECO:0000313" key="4">
    <source>
        <dbReference type="Proteomes" id="UP001273350"/>
    </source>
</evidence>
<keyword evidence="1" id="KW-0472">Membrane</keyword>
<accession>A0ABU4RJK1</accession>
<dbReference type="InterPro" id="IPR011990">
    <property type="entry name" value="TPR-like_helical_dom_sf"/>
</dbReference>
<dbReference type="EMBL" id="JAWXVI010000019">
    <property type="protein sequence ID" value="MDX6192073.1"/>
    <property type="molecule type" value="Genomic_DNA"/>
</dbReference>
<evidence type="ECO:0000313" key="3">
    <source>
        <dbReference type="EMBL" id="MDX6192073.1"/>
    </source>
</evidence>
<comment type="caution">
    <text evidence="3">The sequence shown here is derived from an EMBL/GenBank/DDBJ whole genome shotgun (WGS) entry which is preliminary data.</text>
</comment>
<keyword evidence="1" id="KW-0812">Transmembrane</keyword>
<gene>
    <name evidence="3" type="ORF">SGQ83_22225</name>
</gene>
<dbReference type="InterPro" id="IPR018060">
    <property type="entry name" value="HTH_AraC"/>
</dbReference>
<evidence type="ECO:0000256" key="1">
    <source>
        <dbReference type="SAM" id="Phobius"/>
    </source>
</evidence>
<feature type="domain" description="HTH araC/xylS-type" evidence="2">
    <location>
        <begin position="439"/>
        <end position="551"/>
    </location>
</feature>
<dbReference type="Gene3D" id="1.10.10.60">
    <property type="entry name" value="Homeodomain-like"/>
    <property type="match status" value="1"/>
</dbReference>
<feature type="transmembrane region" description="Helical" evidence="1">
    <location>
        <begin position="381"/>
        <end position="399"/>
    </location>
</feature>
<sequence>MIRKYLFVLSLCLGDQICAQEIHFKIPDTLRNKDYDYLFERIEESEKDSIKKSLYLKSFLVKSKAENNLEELVNGYKNYVHHSPENLKLIYVDSMIYAAKKSKDNALIGSAYLSKGIVYYAAKKHNYALDNYLIADNYISKTNDKYLIYKVKYNIANIKYYLGFYNEAISLFKECIDYFKENNDRGYLNSLHSLGLCYNRIGSYSLCTETNEKGLSEGERLSNGEMKEYFIISEGVNQYFRGNYTLAISKINYSLPVIIKKKDFANEAVGYFYIGKSYWALNNPQVAIPYFKKVDAIFNNKGYIRPDLLNSYELLISYFKSQKNLTQQLFYIEKLLKVNNIMNSRYKYVSERIYQDYNTKELLSQKNKIEKLLEERKRNDFIFKGIIVFLFLSVVFLIYNHSRNKKVYRQRFYDLMTKSETVSKFESKNLNNGIEDINPDTVMIILKQLEKFEKDKKFLVKDLTEAKLAVLFDSNIKYLSKIILHFRGKKFVKYINDLRIDYLIELMKEEKKIQNYTNKALSEEAGFSSKERFTKAFFSRTGMPTSYFMKELRRQDLYATLLK</sequence>
<dbReference type="Gene3D" id="1.25.40.10">
    <property type="entry name" value="Tetratricopeptide repeat domain"/>
    <property type="match status" value="2"/>
</dbReference>